<accession>A0AAQ3PMN2</accession>
<dbReference type="AlphaFoldDB" id="A0AAQ3PMN2"/>
<keyword evidence="1" id="KW-1133">Transmembrane helix</keyword>
<protein>
    <submittedName>
        <fullName evidence="3">Uncharacterized protein</fullName>
    </submittedName>
</protein>
<dbReference type="PROSITE" id="PS51257">
    <property type="entry name" value="PROKAR_LIPOPROTEIN"/>
    <property type="match status" value="1"/>
</dbReference>
<evidence type="ECO:0000256" key="1">
    <source>
        <dbReference type="SAM" id="Phobius"/>
    </source>
</evidence>
<keyword evidence="1" id="KW-0812">Transmembrane</keyword>
<keyword evidence="1" id="KW-0472">Membrane</keyword>
<feature type="signal peptide" evidence="2">
    <location>
        <begin position="1"/>
        <end position="23"/>
    </location>
</feature>
<reference evidence="3 4" key="1">
    <citation type="submission" date="2024-02" db="EMBL/GenBank/DDBJ databases">
        <title>High-quality chromosome-scale genome assembly of Pensacola bahiagrass (Paspalum notatum Flugge var. saurae).</title>
        <authorList>
            <person name="Vega J.M."/>
            <person name="Podio M."/>
            <person name="Orjuela J."/>
            <person name="Siena L.A."/>
            <person name="Pessino S.C."/>
            <person name="Combes M.C."/>
            <person name="Mariac C."/>
            <person name="Albertini E."/>
            <person name="Pupilli F."/>
            <person name="Ortiz J.P.A."/>
            <person name="Leblanc O."/>
        </authorList>
    </citation>
    <scope>NUCLEOTIDE SEQUENCE [LARGE SCALE GENOMIC DNA]</scope>
    <source>
        <strain evidence="3">R1</strain>
        <tissue evidence="3">Leaf</tissue>
    </source>
</reference>
<dbReference type="Proteomes" id="UP001341281">
    <property type="component" value="Chromosome 01"/>
</dbReference>
<dbReference type="EMBL" id="CP144745">
    <property type="protein sequence ID" value="WVZ54807.1"/>
    <property type="molecule type" value="Genomic_DNA"/>
</dbReference>
<evidence type="ECO:0000256" key="2">
    <source>
        <dbReference type="SAM" id="SignalP"/>
    </source>
</evidence>
<keyword evidence="2" id="KW-0732">Signal</keyword>
<organism evidence="3 4">
    <name type="scientific">Paspalum notatum var. saurae</name>
    <dbReference type="NCBI Taxonomy" id="547442"/>
    <lineage>
        <taxon>Eukaryota</taxon>
        <taxon>Viridiplantae</taxon>
        <taxon>Streptophyta</taxon>
        <taxon>Embryophyta</taxon>
        <taxon>Tracheophyta</taxon>
        <taxon>Spermatophyta</taxon>
        <taxon>Magnoliopsida</taxon>
        <taxon>Liliopsida</taxon>
        <taxon>Poales</taxon>
        <taxon>Poaceae</taxon>
        <taxon>PACMAD clade</taxon>
        <taxon>Panicoideae</taxon>
        <taxon>Andropogonodae</taxon>
        <taxon>Paspaleae</taxon>
        <taxon>Paspalinae</taxon>
        <taxon>Paspalum</taxon>
    </lineage>
</organism>
<sequence length="159" mass="17135">MMARVYFISSLALSCFMTWHVSVDMLMGNGTLTPHLPGMPATSPMLTLLTVPARFLRQRHACWRSALVLAALLRLFTPVQHDEGSALDLPVPYGMHGASADPTCPHEMAADAGDGAATTSSTSAATAIVILLLLFRAAMDRSFAYCRNKPKRALVTVCE</sequence>
<feature type="transmembrane region" description="Helical" evidence="1">
    <location>
        <begin position="115"/>
        <end position="135"/>
    </location>
</feature>
<evidence type="ECO:0000313" key="4">
    <source>
        <dbReference type="Proteomes" id="UP001341281"/>
    </source>
</evidence>
<feature type="chain" id="PRO_5042886194" evidence="2">
    <location>
        <begin position="24"/>
        <end position="159"/>
    </location>
</feature>
<proteinExistence type="predicted"/>
<keyword evidence="4" id="KW-1185">Reference proteome</keyword>
<evidence type="ECO:0000313" key="3">
    <source>
        <dbReference type="EMBL" id="WVZ54807.1"/>
    </source>
</evidence>
<name>A0AAQ3PMN2_PASNO</name>
<gene>
    <name evidence="3" type="ORF">U9M48_005552</name>
</gene>